<evidence type="ECO:0008006" key="3">
    <source>
        <dbReference type="Google" id="ProtNLM"/>
    </source>
</evidence>
<reference evidence="1 2" key="1">
    <citation type="submission" date="2017-03" db="EMBL/GenBank/DDBJ databases">
        <title>Whole genome sequences of fourteen strains of Bradyrhizobium canariense and one strain of Bradyrhizobium japonicum isolated from Lupinus (Papilionoideae: Genisteae) species in Algeria.</title>
        <authorList>
            <person name="Crovadore J."/>
            <person name="Chekireb D."/>
            <person name="Brachmann A."/>
            <person name="Chablais R."/>
            <person name="Cochard B."/>
            <person name="Lefort F."/>
        </authorList>
    </citation>
    <scope>NUCLEOTIDE SEQUENCE [LARGE SCALE GENOMIC DNA]</scope>
    <source>
        <strain evidence="1 2">UBMA197</strain>
    </source>
</reference>
<comment type="caution">
    <text evidence="1">The sequence shown here is derived from an EMBL/GenBank/DDBJ whole genome shotgun (WGS) entry which is preliminary data.</text>
</comment>
<evidence type="ECO:0000313" key="2">
    <source>
        <dbReference type="Proteomes" id="UP000193335"/>
    </source>
</evidence>
<dbReference type="EMBL" id="NAFL01000287">
    <property type="protein sequence ID" value="OSJ21229.1"/>
    <property type="molecule type" value="Genomic_DNA"/>
</dbReference>
<evidence type="ECO:0000313" key="1">
    <source>
        <dbReference type="EMBL" id="OSJ21229.1"/>
    </source>
</evidence>
<protein>
    <recommendedName>
        <fullName evidence="3">ABC transporter substrate-binding protein</fullName>
    </recommendedName>
</protein>
<sequence>MRRRDFISLLGGAAVTWPLTAAAQQRTNSKRLAVFSPSHPSVDLHSHSENIGSRALFAELRRLGQVEGHNLKVEAYGREQNSSGPEALAAEIVRSNPDVIFIIGPGAPFFKKLTSLIPIVVITGDPVKTGIAESLAHPGGNFTGVSIDAGVSIHGKRIELLREMVPTMSKLGCLALRWSWNGPVSGPAIRAAAEAAGLPLAVGLVEFGASEADYRTAIESIAREGAHAIVVVDSPEVDQNKTLIVRLIGNANLPAIFTHLNYVEAGGLMAYSFDLIELFTRAADTIDAILRGAKPGDIPIYQVTKFELSINLKTAEQLRLSVPPALVARADKVIE</sequence>
<accession>A0A1Y2J5Z0</accession>
<proteinExistence type="predicted"/>
<dbReference type="AlphaFoldDB" id="A0A1Y2J5Z0"/>
<dbReference type="InterPro" id="IPR007487">
    <property type="entry name" value="ABC_transpt-TYRBP-like"/>
</dbReference>
<dbReference type="Proteomes" id="UP000193335">
    <property type="component" value="Unassembled WGS sequence"/>
</dbReference>
<name>A0A1Y2J5Z0_BRAJP</name>
<dbReference type="Pfam" id="PF04392">
    <property type="entry name" value="ABC_sub_bind"/>
    <property type="match status" value="1"/>
</dbReference>
<gene>
    <name evidence="1" type="ORF">BSZ19_48240</name>
</gene>
<dbReference type="PANTHER" id="PTHR35271">
    <property type="entry name" value="ABC TRANSPORTER, SUBSTRATE-BINDING LIPOPROTEIN-RELATED"/>
    <property type="match status" value="1"/>
</dbReference>
<dbReference type="PANTHER" id="PTHR35271:SF1">
    <property type="entry name" value="ABC TRANSPORTER, SUBSTRATE-BINDING LIPOPROTEIN"/>
    <property type="match status" value="1"/>
</dbReference>
<organism evidence="1 2">
    <name type="scientific">Bradyrhizobium japonicum</name>
    <dbReference type="NCBI Taxonomy" id="375"/>
    <lineage>
        <taxon>Bacteria</taxon>
        <taxon>Pseudomonadati</taxon>
        <taxon>Pseudomonadota</taxon>
        <taxon>Alphaproteobacteria</taxon>
        <taxon>Hyphomicrobiales</taxon>
        <taxon>Nitrobacteraceae</taxon>
        <taxon>Bradyrhizobium</taxon>
    </lineage>
</organism>
<dbReference type="CDD" id="cd06325">
    <property type="entry name" value="PBP1_ABC_unchar_transporter"/>
    <property type="match status" value="1"/>
</dbReference>
<dbReference type="RefSeq" id="WP_085405598.1">
    <property type="nucleotide sequence ID" value="NZ_NAFL01000287.1"/>
</dbReference>
<dbReference type="Gene3D" id="3.40.50.2300">
    <property type="match status" value="2"/>
</dbReference>